<name>X1RBR5_9ZZZZ</name>
<reference evidence="1" key="1">
    <citation type="journal article" date="2014" name="Front. Microbiol.">
        <title>High frequency of phylogenetically diverse reductive dehalogenase-homologous genes in deep subseafloor sedimentary metagenomes.</title>
        <authorList>
            <person name="Kawai M."/>
            <person name="Futagami T."/>
            <person name="Toyoda A."/>
            <person name="Takaki Y."/>
            <person name="Nishi S."/>
            <person name="Hori S."/>
            <person name="Arai W."/>
            <person name="Tsubouchi T."/>
            <person name="Morono Y."/>
            <person name="Uchiyama I."/>
            <person name="Ito T."/>
            <person name="Fujiyama A."/>
            <person name="Inagaki F."/>
            <person name="Takami H."/>
        </authorList>
    </citation>
    <scope>NUCLEOTIDE SEQUENCE</scope>
    <source>
        <strain evidence="1">Expedition CK06-06</strain>
    </source>
</reference>
<feature type="non-terminal residue" evidence="1">
    <location>
        <position position="86"/>
    </location>
</feature>
<accession>X1RBR5</accession>
<sequence>MFLSLISLPLAPVALADRGMVPISDVSVYGPGQKAIIAWNGEEETLILSTDVTASNDSQVLELLPLPSKPEIRKGDFASFEQVNLL</sequence>
<protein>
    <submittedName>
        <fullName evidence="1">Uncharacterized protein</fullName>
    </submittedName>
</protein>
<evidence type="ECO:0000313" key="1">
    <source>
        <dbReference type="EMBL" id="GAI53029.1"/>
    </source>
</evidence>
<proteinExistence type="predicted"/>
<organism evidence="1">
    <name type="scientific">marine sediment metagenome</name>
    <dbReference type="NCBI Taxonomy" id="412755"/>
    <lineage>
        <taxon>unclassified sequences</taxon>
        <taxon>metagenomes</taxon>
        <taxon>ecological metagenomes</taxon>
    </lineage>
</organism>
<dbReference type="AlphaFoldDB" id="X1RBR5"/>
<dbReference type="EMBL" id="BARV01041682">
    <property type="protein sequence ID" value="GAI53029.1"/>
    <property type="molecule type" value="Genomic_DNA"/>
</dbReference>
<gene>
    <name evidence="1" type="ORF">S06H3_62992</name>
</gene>
<comment type="caution">
    <text evidence="1">The sequence shown here is derived from an EMBL/GenBank/DDBJ whole genome shotgun (WGS) entry which is preliminary data.</text>
</comment>